<keyword evidence="3" id="KW-1185">Reference proteome</keyword>
<evidence type="ECO:0000313" key="3">
    <source>
        <dbReference type="Proteomes" id="UP000462014"/>
    </source>
</evidence>
<dbReference type="GO" id="GO:0006508">
    <property type="term" value="P:proteolysis"/>
    <property type="evidence" value="ECO:0007669"/>
    <property type="project" value="InterPro"/>
</dbReference>
<dbReference type="PANTHER" id="PTHR12147">
    <property type="entry name" value="METALLOPEPTIDASE M28 FAMILY MEMBER"/>
    <property type="match status" value="1"/>
</dbReference>
<evidence type="ECO:0000259" key="1">
    <source>
        <dbReference type="Pfam" id="PF04389"/>
    </source>
</evidence>
<feature type="domain" description="Peptidase M28" evidence="1">
    <location>
        <begin position="301"/>
        <end position="517"/>
    </location>
</feature>
<protein>
    <submittedName>
        <fullName evidence="2">M28 family peptidase</fullName>
    </submittedName>
</protein>
<proteinExistence type="predicted"/>
<accession>A0A7K1SRM2</accession>
<reference evidence="2 3" key="1">
    <citation type="submission" date="2019-12" db="EMBL/GenBank/DDBJ databases">
        <title>Mucilaginibacter sp. HMF7410 genome sequencing and assembly.</title>
        <authorList>
            <person name="Kang H."/>
            <person name="Cha I."/>
            <person name="Kim H."/>
            <person name="Joh K."/>
        </authorList>
    </citation>
    <scope>NUCLEOTIDE SEQUENCE [LARGE SCALE GENOMIC DNA]</scope>
    <source>
        <strain evidence="2 3">HMF7410</strain>
    </source>
</reference>
<dbReference type="InterPro" id="IPR045175">
    <property type="entry name" value="M28_fam"/>
</dbReference>
<dbReference type="Gene3D" id="3.40.630.10">
    <property type="entry name" value="Zn peptidases"/>
    <property type="match status" value="2"/>
</dbReference>
<evidence type="ECO:0000313" key="2">
    <source>
        <dbReference type="EMBL" id="MVN19953.1"/>
    </source>
</evidence>
<dbReference type="GO" id="GO:0008235">
    <property type="term" value="F:metalloexopeptidase activity"/>
    <property type="evidence" value="ECO:0007669"/>
    <property type="project" value="InterPro"/>
</dbReference>
<sequence length="541" mass="59579">MQTALTKSPVKIKENLDMKKILLCLFPAALVSCAQAQKTSPVEQKYATYITVDDARKHLSIIASDAFEGRETGKPGAEKAANYIAGEFKKLGLQAPNNGSYFLDVPLEENTLKVTAFTVNNQPFENGKDFLMRGMFGNTALHVTDVVFIGYGTPEELGTTDITGKVLVWINEDKPVAGTNANTSYRMSATRTKIVRELQSKHPAAIIAVNAGIADVLKRFGSSYTGSTLALKKENAVRAQQQAPVINVTTAIADQLVKASGQIFDQLKKASAEGNVPVKALKADFAISYHTETKPAKAVDVVGFLPGADPKLKDEILVFSAHYDHIGLTKSGTDKVNNGADDDGSGTTGILEIARAFSQAKKEGHGPRRSILFLGNVGEEKGLLGSEYYTDHPVFPLGRTITDLNIDMIGRTGYEYQGKADSSNYVYVIGSAMLSTTLRKVTEEVNNKYTKLDLDYKYDDPNDPNRFYYRSDHYNFAKHGVPIIFYFDGEHQDYHQPSDEVSKINFPMLVKRAQLVFYTGWNLANRDERPAVDVKTEQVQQ</sequence>
<dbReference type="PANTHER" id="PTHR12147:SF26">
    <property type="entry name" value="PEPTIDASE M28 DOMAIN-CONTAINING PROTEIN"/>
    <property type="match status" value="1"/>
</dbReference>
<dbReference type="SUPFAM" id="SSF53187">
    <property type="entry name" value="Zn-dependent exopeptidases"/>
    <property type="match status" value="1"/>
</dbReference>
<dbReference type="Pfam" id="PF04389">
    <property type="entry name" value="Peptidase_M28"/>
    <property type="match status" value="1"/>
</dbReference>
<dbReference type="InterPro" id="IPR007484">
    <property type="entry name" value="Peptidase_M28"/>
</dbReference>
<dbReference type="PROSITE" id="PS51257">
    <property type="entry name" value="PROKAR_LIPOPROTEIN"/>
    <property type="match status" value="1"/>
</dbReference>
<dbReference type="AlphaFoldDB" id="A0A7K1SRM2"/>
<dbReference type="EMBL" id="WPIK01000001">
    <property type="protein sequence ID" value="MVN19953.1"/>
    <property type="molecule type" value="Genomic_DNA"/>
</dbReference>
<name>A0A7K1SRM2_9SPHI</name>
<gene>
    <name evidence="2" type="ORF">GO621_00205</name>
</gene>
<dbReference type="Proteomes" id="UP000462014">
    <property type="component" value="Unassembled WGS sequence"/>
</dbReference>
<comment type="caution">
    <text evidence="2">The sequence shown here is derived from an EMBL/GenBank/DDBJ whole genome shotgun (WGS) entry which is preliminary data.</text>
</comment>
<organism evidence="2 3">
    <name type="scientific">Mucilaginibacter arboris</name>
    <dbReference type="NCBI Taxonomy" id="2682090"/>
    <lineage>
        <taxon>Bacteria</taxon>
        <taxon>Pseudomonadati</taxon>
        <taxon>Bacteroidota</taxon>
        <taxon>Sphingobacteriia</taxon>
        <taxon>Sphingobacteriales</taxon>
        <taxon>Sphingobacteriaceae</taxon>
        <taxon>Mucilaginibacter</taxon>
    </lineage>
</organism>